<dbReference type="InParanoid" id="A0A165Z468"/>
<protein>
    <submittedName>
        <fullName evidence="1">Uncharacterized protein</fullName>
    </submittedName>
</protein>
<evidence type="ECO:0000313" key="1">
    <source>
        <dbReference type="EMBL" id="KZV79179.1"/>
    </source>
</evidence>
<keyword evidence="2" id="KW-1185">Reference proteome</keyword>
<dbReference type="Proteomes" id="UP000077266">
    <property type="component" value="Unassembled WGS sequence"/>
</dbReference>
<accession>A0A165Z468</accession>
<reference evidence="1 2" key="1">
    <citation type="journal article" date="2016" name="Mol. Biol. Evol.">
        <title>Comparative Genomics of Early-Diverging Mushroom-Forming Fungi Provides Insights into the Origins of Lignocellulose Decay Capabilities.</title>
        <authorList>
            <person name="Nagy L.G."/>
            <person name="Riley R."/>
            <person name="Tritt A."/>
            <person name="Adam C."/>
            <person name="Daum C."/>
            <person name="Floudas D."/>
            <person name="Sun H."/>
            <person name="Yadav J.S."/>
            <person name="Pangilinan J."/>
            <person name="Larsson K.H."/>
            <person name="Matsuura K."/>
            <person name="Barry K."/>
            <person name="Labutti K."/>
            <person name="Kuo R."/>
            <person name="Ohm R.A."/>
            <person name="Bhattacharya S.S."/>
            <person name="Shirouzu T."/>
            <person name="Yoshinaga Y."/>
            <person name="Martin F.M."/>
            <person name="Grigoriev I.V."/>
            <person name="Hibbett D.S."/>
        </authorList>
    </citation>
    <scope>NUCLEOTIDE SEQUENCE [LARGE SCALE GENOMIC DNA]</scope>
    <source>
        <strain evidence="1 2">HHB12029</strain>
    </source>
</reference>
<evidence type="ECO:0000313" key="2">
    <source>
        <dbReference type="Proteomes" id="UP000077266"/>
    </source>
</evidence>
<name>A0A165Z468_EXIGL</name>
<dbReference type="AlphaFoldDB" id="A0A165Z468"/>
<gene>
    <name evidence="1" type="ORF">EXIGLDRAFT_478932</name>
</gene>
<proteinExistence type="predicted"/>
<organism evidence="1 2">
    <name type="scientific">Exidia glandulosa HHB12029</name>
    <dbReference type="NCBI Taxonomy" id="1314781"/>
    <lineage>
        <taxon>Eukaryota</taxon>
        <taxon>Fungi</taxon>
        <taxon>Dikarya</taxon>
        <taxon>Basidiomycota</taxon>
        <taxon>Agaricomycotina</taxon>
        <taxon>Agaricomycetes</taxon>
        <taxon>Auriculariales</taxon>
        <taxon>Exidiaceae</taxon>
        <taxon>Exidia</taxon>
    </lineage>
</organism>
<sequence length="107" mass="11708">MTVPRCSQPLRTGWAICSCSSASDASSLKIVIARIVQRDRDMEQKAAVLCVDALFSKPRSYASSRGQVIAISIVTRMYPYYPCIETLALSSLAAVNTACTQRACTRR</sequence>
<dbReference type="EMBL" id="KV426663">
    <property type="protein sequence ID" value="KZV79179.1"/>
    <property type="molecule type" value="Genomic_DNA"/>
</dbReference>